<evidence type="ECO:0000256" key="7">
    <source>
        <dbReference type="ARBA" id="ARBA00022958"/>
    </source>
</evidence>
<keyword evidence="2" id="KW-0813">Transport</keyword>
<dbReference type="Gene3D" id="1.10.287.70">
    <property type="match status" value="1"/>
</dbReference>
<dbReference type="OrthoDB" id="9813518at2"/>
<evidence type="ECO:0000256" key="11">
    <source>
        <dbReference type="ARBA" id="ARBA00023303"/>
    </source>
</evidence>
<keyword evidence="7" id="KW-0630">Potassium</keyword>
<dbReference type="EMBL" id="PYMJ01000012">
    <property type="protein sequence ID" value="PSU47862.1"/>
    <property type="molecule type" value="Genomic_DNA"/>
</dbReference>
<keyword evidence="3" id="KW-0633">Potassium transport</keyword>
<reference evidence="14 15" key="1">
    <citation type="submission" date="2018-01" db="EMBL/GenBank/DDBJ databases">
        <title>Whole genome sequencing of Histamine producing bacteria.</title>
        <authorList>
            <person name="Butler K."/>
        </authorList>
    </citation>
    <scope>NUCLEOTIDE SEQUENCE [LARGE SCALE GENOMIC DNA]</scope>
    <source>
        <strain evidence="14 15">JCM 12947</strain>
    </source>
</reference>
<gene>
    <name evidence="14" type="ORF">C9J12_13515</name>
</gene>
<keyword evidence="11" id="KW-0407">Ion channel</keyword>
<comment type="caution">
    <text evidence="14">The sequence shown here is derived from an EMBL/GenBank/DDBJ whole genome shotgun (WGS) entry which is preliminary data.</text>
</comment>
<organism evidence="14 15">
    <name type="scientific">Photobacterium frigidiphilum</name>
    <dbReference type="NCBI Taxonomy" id="264736"/>
    <lineage>
        <taxon>Bacteria</taxon>
        <taxon>Pseudomonadati</taxon>
        <taxon>Pseudomonadota</taxon>
        <taxon>Gammaproteobacteria</taxon>
        <taxon>Vibrionales</taxon>
        <taxon>Vibrionaceae</taxon>
        <taxon>Photobacterium</taxon>
    </lineage>
</organism>
<feature type="transmembrane region" description="Helical" evidence="12">
    <location>
        <begin position="41"/>
        <end position="61"/>
    </location>
</feature>
<keyword evidence="6" id="KW-0851">Voltage-gated channel</keyword>
<dbReference type="PANTHER" id="PTHR11537:SF254">
    <property type="entry name" value="POTASSIUM VOLTAGE-GATED CHANNEL PROTEIN SHAB"/>
    <property type="match status" value="1"/>
</dbReference>
<dbReference type="Gene3D" id="1.20.120.350">
    <property type="entry name" value="Voltage-gated potassium channels. Chain C"/>
    <property type="match status" value="1"/>
</dbReference>
<evidence type="ECO:0000256" key="4">
    <source>
        <dbReference type="ARBA" id="ARBA00022692"/>
    </source>
</evidence>
<dbReference type="GO" id="GO:0001508">
    <property type="term" value="P:action potential"/>
    <property type="evidence" value="ECO:0007669"/>
    <property type="project" value="TreeGrafter"/>
</dbReference>
<dbReference type="Pfam" id="PF00520">
    <property type="entry name" value="Ion_trans"/>
    <property type="match status" value="1"/>
</dbReference>
<evidence type="ECO:0000256" key="1">
    <source>
        <dbReference type="ARBA" id="ARBA00004141"/>
    </source>
</evidence>
<feature type="transmembrane region" description="Helical" evidence="12">
    <location>
        <begin position="125"/>
        <end position="146"/>
    </location>
</feature>
<sequence length="271" mass="30773">MKKIDGVKHELHPMSLMALILSFMSLAIVTSLIFIPQTDDAYRLFLGIDTFICLMFWCQLLTDLCRSKQKSNYLKTHWLDFIASIPIIEPVRYIRILQIFRVLRLIRSSQQVLAHIRSNRREATVATIFLLITVLVTVGSALILILEGSDPNANIHSATDAVWWVFVTISTVGYGDHYPVTTSGKLLAAIIIICGVGLFGMVAGLVSSVVSDPQKQKEVNEKKHQKEWLQMLDIQKRLLERLETLECRLSEKAGTEQHENIKDEHKKAPHQ</sequence>
<keyword evidence="8 12" id="KW-1133">Transmembrane helix</keyword>
<dbReference type="InterPro" id="IPR027359">
    <property type="entry name" value="Volt_channel_dom_sf"/>
</dbReference>
<comment type="subcellular location">
    <subcellularLocation>
        <location evidence="1">Membrane</location>
        <topology evidence="1">Multi-pass membrane protein</topology>
    </subcellularLocation>
</comment>
<evidence type="ECO:0000256" key="5">
    <source>
        <dbReference type="ARBA" id="ARBA00022826"/>
    </source>
</evidence>
<feature type="domain" description="Ion transport" evidence="13">
    <location>
        <begin position="23"/>
        <end position="216"/>
    </location>
</feature>
<evidence type="ECO:0000256" key="2">
    <source>
        <dbReference type="ARBA" id="ARBA00022448"/>
    </source>
</evidence>
<evidence type="ECO:0000256" key="12">
    <source>
        <dbReference type="SAM" id="Phobius"/>
    </source>
</evidence>
<accession>A0A2T3JG17</accession>
<dbReference type="Proteomes" id="UP000240987">
    <property type="component" value="Unassembled WGS sequence"/>
</dbReference>
<keyword evidence="4 12" id="KW-0812">Transmembrane</keyword>
<dbReference type="PANTHER" id="PTHR11537">
    <property type="entry name" value="VOLTAGE-GATED POTASSIUM CHANNEL"/>
    <property type="match status" value="1"/>
</dbReference>
<dbReference type="SUPFAM" id="SSF81324">
    <property type="entry name" value="Voltage-gated potassium channels"/>
    <property type="match status" value="1"/>
</dbReference>
<protein>
    <submittedName>
        <fullName evidence="14">Capsular biosynthesis protein</fullName>
    </submittedName>
</protein>
<dbReference type="RefSeq" id="WP_107243202.1">
    <property type="nucleotide sequence ID" value="NZ_PYMJ01000012.1"/>
</dbReference>
<feature type="transmembrane region" description="Helical" evidence="12">
    <location>
        <begin position="12"/>
        <end position="35"/>
    </location>
</feature>
<evidence type="ECO:0000313" key="15">
    <source>
        <dbReference type="Proteomes" id="UP000240987"/>
    </source>
</evidence>
<keyword evidence="15" id="KW-1185">Reference proteome</keyword>
<name>A0A2T3JG17_9GAMM</name>
<evidence type="ECO:0000256" key="10">
    <source>
        <dbReference type="ARBA" id="ARBA00023136"/>
    </source>
</evidence>
<evidence type="ECO:0000256" key="6">
    <source>
        <dbReference type="ARBA" id="ARBA00022882"/>
    </source>
</evidence>
<feature type="transmembrane region" description="Helical" evidence="12">
    <location>
        <begin position="186"/>
        <end position="210"/>
    </location>
</feature>
<keyword evidence="5" id="KW-0631">Potassium channel</keyword>
<evidence type="ECO:0000313" key="14">
    <source>
        <dbReference type="EMBL" id="PSU47862.1"/>
    </source>
</evidence>
<dbReference type="InterPro" id="IPR028325">
    <property type="entry name" value="VG_K_chnl"/>
</dbReference>
<evidence type="ECO:0000259" key="13">
    <source>
        <dbReference type="Pfam" id="PF00520"/>
    </source>
</evidence>
<dbReference type="GO" id="GO:0005249">
    <property type="term" value="F:voltage-gated potassium channel activity"/>
    <property type="evidence" value="ECO:0007669"/>
    <property type="project" value="InterPro"/>
</dbReference>
<dbReference type="AlphaFoldDB" id="A0A2T3JG17"/>
<keyword evidence="10 12" id="KW-0472">Membrane</keyword>
<dbReference type="GO" id="GO:0008076">
    <property type="term" value="C:voltage-gated potassium channel complex"/>
    <property type="evidence" value="ECO:0007669"/>
    <property type="project" value="InterPro"/>
</dbReference>
<evidence type="ECO:0000256" key="9">
    <source>
        <dbReference type="ARBA" id="ARBA00023065"/>
    </source>
</evidence>
<dbReference type="InterPro" id="IPR005821">
    <property type="entry name" value="Ion_trans_dom"/>
</dbReference>
<evidence type="ECO:0000256" key="8">
    <source>
        <dbReference type="ARBA" id="ARBA00022989"/>
    </source>
</evidence>
<evidence type="ECO:0000256" key="3">
    <source>
        <dbReference type="ARBA" id="ARBA00022538"/>
    </source>
</evidence>
<keyword evidence="9" id="KW-0406">Ion transport</keyword>
<proteinExistence type="predicted"/>